<evidence type="ECO:0000313" key="2">
    <source>
        <dbReference type="Proteomes" id="UP001328107"/>
    </source>
</evidence>
<feature type="non-terminal residue" evidence="1">
    <location>
        <position position="1"/>
    </location>
</feature>
<dbReference type="EMBL" id="BTRK01000001">
    <property type="protein sequence ID" value="GMR32709.1"/>
    <property type="molecule type" value="Genomic_DNA"/>
</dbReference>
<evidence type="ECO:0000313" key="1">
    <source>
        <dbReference type="EMBL" id="GMR32709.1"/>
    </source>
</evidence>
<keyword evidence="2" id="KW-1185">Reference proteome</keyword>
<dbReference type="AlphaFoldDB" id="A0AAN4Z3K8"/>
<comment type="caution">
    <text evidence="1">The sequence shown here is derived from an EMBL/GenBank/DDBJ whole genome shotgun (WGS) entry which is preliminary data.</text>
</comment>
<name>A0AAN4Z3K8_9BILA</name>
<proteinExistence type="predicted"/>
<gene>
    <name evidence="1" type="ORF">PMAYCL1PPCAC_02904</name>
</gene>
<reference evidence="2" key="1">
    <citation type="submission" date="2022-10" db="EMBL/GenBank/DDBJ databases">
        <title>Genome assembly of Pristionchus species.</title>
        <authorList>
            <person name="Yoshida K."/>
            <person name="Sommer R.J."/>
        </authorList>
    </citation>
    <scope>NUCLEOTIDE SEQUENCE [LARGE SCALE GENOMIC DNA]</scope>
    <source>
        <strain evidence="2">RS5460</strain>
    </source>
</reference>
<protein>
    <submittedName>
        <fullName evidence="1">Uncharacterized protein</fullName>
    </submittedName>
</protein>
<sequence length="92" mass="10254">FGLDVDVHLLVLDLEMRSVELHLNGMLLLGVHGEGAIVLLHVENLSPFGIGEELQCAVWNCILTVCSFWGCTEKARSSCSMWRTFLHLGSER</sequence>
<dbReference type="Proteomes" id="UP001328107">
    <property type="component" value="Unassembled WGS sequence"/>
</dbReference>
<organism evidence="1 2">
    <name type="scientific">Pristionchus mayeri</name>
    <dbReference type="NCBI Taxonomy" id="1317129"/>
    <lineage>
        <taxon>Eukaryota</taxon>
        <taxon>Metazoa</taxon>
        <taxon>Ecdysozoa</taxon>
        <taxon>Nematoda</taxon>
        <taxon>Chromadorea</taxon>
        <taxon>Rhabditida</taxon>
        <taxon>Rhabditina</taxon>
        <taxon>Diplogasteromorpha</taxon>
        <taxon>Diplogasteroidea</taxon>
        <taxon>Neodiplogasteridae</taxon>
        <taxon>Pristionchus</taxon>
    </lineage>
</organism>
<accession>A0AAN4Z3K8</accession>
<feature type="non-terminal residue" evidence="1">
    <location>
        <position position="92"/>
    </location>
</feature>